<evidence type="ECO:0000313" key="3">
    <source>
        <dbReference type="Proteomes" id="UP000245768"/>
    </source>
</evidence>
<feature type="compositionally biased region" description="Low complexity" evidence="1">
    <location>
        <begin position="188"/>
        <end position="199"/>
    </location>
</feature>
<feature type="compositionally biased region" description="Low complexity" evidence="1">
    <location>
        <begin position="981"/>
        <end position="994"/>
    </location>
</feature>
<feature type="compositionally biased region" description="Basic and acidic residues" evidence="1">
    <location>
        <begin position="374"/>
        <end position="390"/>
    </location>
</feature>
<protein>
    <submittedName>
        <fullName evidence="2">Uncharacterized protein</fullName>
    </submittedName>
</protein>
<dbReference type="InParanoid" id="A0A316YZZ2"/>
<feature type="compositionally biased region" description="Polar residues" evidence="1">
    <location>
        <begin position="704"/>
        <end position="716"/>
    </location>
</feature>
<feature type="compositionally biased region" description="Acidic residues" evidence="1">
    <location>
        <begin position="718"/>
        <end position="731"/>
    </location>
</feature>
<feature type="compositionally biased region" description="Polar residues" evidence="1">
    <location>
        <begin position="658"/>
        <end position="672"/>
    </location>
</feature>
<feature type="compositionally biased region" description="Low complexity" evidence="1">
    <location>
        <begin position="213"/>
        <end position="224"/>
    </location>
</feature>
<evidence type="ECO:0000313" key="2">
    <source>
        <dbReference type="EMBL" id="PWN94354.1"/>
    </source>
</evidence>
<feature type="compositionally biased region" description="Basic and acidic residues" evidence="1">
    <location>
        <begin position="816"/>
        <end position="828"/>
    </location>
</feature>
<feature type="compositionally biased region" description="Basic and acidic residues" evidence="1">
    <location>
        <begin position="673"/>
        <end position="687"/>
    </location>
</feature>
<name>A0A316YZZ2_9BASI</name>
<feature type="compositionally biased region" description="Gly residues" evidence="1">
    <location>
        <begin position="843"/>
        <end position="858"/>
    </location>
</feature>
<feature type="compositionally biased region" description="Polar residues" evidence="1">
    <location>
        <begin position="901"/>
        <end position="914"/>
    </location>
</feature>
<feature type="compositionally biased region" description="Basic and acidic residues" evidence="1">
    <location>
        <begin position="967"/>
        <end position="979"/>
    </location>
</feature>
<dbReference type="OrthoDB" id="3366613at2759"/>
<dbReference type="RefSeq" id="XP_025381552.1">
    <property type="nucleotide sequence ID" value="XM_025523417.1"/>
</dbReference>
<dbReference type="Proteomes" id="UP000245768">
    <property type="component" value="Unassembled WGS sequence"/>
</dbReference>
<sequence length="1057" mass="109892">MTTLTTLFVVGPEEYVEFNESMGSKAFLEHVWDQRTTPLKADETSASGTHLHTAGARISPDPPLRIEFPTIVRIKGKGNKYKPTGRWISWEDLRKLNPLALNAPPSLEEFAKRGGDVGSGPKLEPGSWLGTDNRKTRPPKKVSKKGDREVKPMSDGWFGEEKEGLGEGSAESIYAPSATKLATAADCSPSSSTGTLTPTKATPEGKLTSKVGSSKLRQSASSRSLSERFGIGFADPSEEPIPPIPSTAAGAATEESTEAQTLASQGQDRHVEEDKGRRRPGAPTKLTLSDIQTHSVGASLGSATLPTFIARTPLSATHTPPETPLKHVQRGPSRFARELPATPRTEQAVERLRGMDGSATSGLLLDTGDEADFEGPKKAANEALSSEDKQPQPPSDRPIEATTSTPKANGVAPNTSMPTSSISPAKNQIDSMLAKLRQARSGFSSPGSSESRWASSNAKQERKIEAEKVDREIERLEKEKKEATTAAPAVTLTKTEDAARAEVPVSPPKAPRALREKEAGVVGGSNGKKNKVEASEKTLKVPKSPVDGDVKQHEGLESDSKSKGEVGKAKKERKRGSRSGQTQGANGSGAGGVKEDAAKVGENTGPKGGGPRRPSGGSAFSEEFSLGGAIAPTPSTTISTSRVQSELPAPVVEEETSKPSTNVLSSPKPQDQASEKTVEDVAEKDAKEVEEEEKTAGHVRAVSETASSVGNDTSFNWADDDDDEALPDLPEEWGYTPTKAPAVAAGGSDKKPRGYYVEGGGGSGWTDDEDESENRAGAMSQESKNMATAGGSEGGGAAGGGGSKRGSKRGGKGRSNKKDREPAEEGKGHNGTLRGWAEPPVRGKGGGGDGGGGSGGIKIAGVARERAREAGAPPALDLHSNGLHHPQGHNAQRRELFPDSRNASLKSPNGSASSPGFGRFQQQQQQQQQQRPPKHPNRHPDARAPLPPNAMPLSMAAAALGGNGLSRSKEPPRAPKADLRAAAAAASAASAAASKEQQARPARVTGNATNEASARTTKGAPPAQGTSSTGGGGGGKAKNAPSGNAKASKRSGGGPRN</sequence>
<feature type="compositionally biased region" description="Basic residues" evidence="1">
    <location>
        <begin position="805"/>
        <end position="815"/>
    </location>
</feature>
<gene>
    <name evidence="2" type="ORF">FA10DRAFT_277916</name>
</gene>
<accession>A0A316YZZ2</accession>
<organism evidence="2 3">
    <name type="scientific">Acaromyces ingoldii</name>
    <dbReference type="NCBI Taxonomy" id="215250"/>
    <lineage>
        <taxon>Eukaryota</taxon>
        <taxon>Fungi</taxon>
        <taxon>Dikarya</taxon>
        <taxon>Basidiomycota</taxon>
        <taxon>Ustilaginomycotina</taxon>
        <taxon>Exobasidiomycetes</taxon>
        <taxon>Exobasidiales</taxon>
        <taxon>Cryptobasidiaceae</taxon>
        <taxon>Acaromyces</taxon>
    </lineage>
</organism>
<dbReference type="AlphaFoldDB" id="A0A316YZZ2"/>
<keyword evidence="3" id="KW-1185">Reference proteome</keyword>
<feature type="compositionally biased region" description="Polar residues" evidence="1">
    <location>
        <begin position="401"/>
        <end position="430"/>
    </location>
</feature>
<feature type="compositionally biased region" description="Low complexity" evidence="1">
    <location>
        <begin position="629"/>
        <end position="641"/>
    </location>
</feature>
<feature type="compositionally biased region" description="Basic and acidic residues" evidence="1">
    <location>
        <begin position="530"/>
        <end position="539"/>
    </location>
</feature>
<feature type="compositionally biased region" description="Gly residues" evidence="1">
    <location>
        <begin position="791"/>
        <end position="804"/>
    </location>
</feature>
<dbReference type="EMBL" id="KZ819634">
    <property type="protein sequence ID" value="PWN94354.1"/>
    <property type="molecule type" value="Genomic_DNA"/>
</dbReference>
<feature type="compositionally biased region" description="Basic and acidic residues" evidence="1">
    <location>
        <begin position="546"/>
        <end position="569"/>
    </location>
</feature>
<evidence type="ECO:0000256" key="1">
    <source>
        <dbReference type="SAM" id="MobiDB-lite"/>
    </source>
</evidence>
<proteinExistence type="predicted"/>
<feature type="region of interest" description="Disordered" evidence="1">
    <location>
        <begin position="111"/>
        <end position="290"/>
    </location>
</feature>
<feature type="compositionally biased region" description="Polar residues" evidence="1">
    <location>
        <begin position="1006"/>
        <end position="1016"/>
    </location>
</feature>
<dbReference type="GeneID" id="37045333"/>
<feature type="compositionally biased region" description="Low complexity" evidence="1">
    <location>
        <begin position="1037"/>
        <end position="1046"/>
    </location>
</feature>
<feature type="compositionally biased region" description="Basic and acidic residues" evidence="1">
    <location>
        <begin position="267"/>
        <end position="276"/>
    </location>
</feature>
<feature type="compositionally biased region" description="Low complexity" evidence="1">
    <location>
        <begin position="441"/>
        <end position="451"/>
    </location>
</feature>
<feature type="compositionally biased region" description="Basic and acidic residues" evidence="1">
    <location>
        <begin position="459"/>
        <end position="483"/>
    </location>
</feature>
<feature type="region of interest" description="Disordered" evidence="1">
    <location>
        <begin position="311"/>
        <end position="1057"/>
    </location>
</feature>
<reference evidence="2 3" key="1">
    <citation type="journal article" date="2018" name="Mol. Biol. Evol.">
        <title>Broad Genomic Sampling Reveals a Smut Pathogenic Ancestry of the Fungal Clade Ustilaginomycotina.</title>
        <authorList>
            <person name="Kijpornyongpan T."/>
            <person name="Mondo S.J."/>
            <person name="Barry K."/>
            <person name="Sandor L."/>
            <person name="Lee J."/>
            <person name="Lipzen A."/>
            <person name="Pangilinan J."/>
            <person name="LaButti K."/>
            <person name="Hainaut M."/>
            <person name="Henrissat B."/>
            <person name="Grigoriev I.V."/>
            <person name="Spatafora J.W."/>
            <person name="Aime M.C."/>
        </authorList>
    </citation>
    <scope>NUCLEOTIDE SEQUENCE [LARGE SCALE GENOMIC DNA]</scope>
    <source>
        <strain evidence="2 3">MCA 4198</strain>
    </source>
</reference>
<feature type="compositionally biased region" description="Low complexity" evidence="1">
    <location>
        <begin position="246"/>
        <end position="264"/>
    </location>
</feature>
<feature type="compositionally biased region" description="Low complexity" evidence="1">
    <location>
        <begin position="921"/>
        <end position="930"/>
    </location>
</feature>